<dbReference type="Pfam" id="PF04443">
    <property type="entry name" value="LuxE"/>
    <property type="match status" value="1"/>
</dbReference>
<dbReference type="InterPro" id="IPR042099">
    <property type="entry name" value="ANL_N_sf"/>
</dbReference>
<dbReference type="PIRSF" id="PIRSF016580">
    <property type="entry name" value="Acyl-protein_synthetase_LuxE"/>
    <property type="match status" value="1"/>
</dbReference>
<keyword evidence="2" id="KW-0436">Ligase</keyword>
<gene>
    <name evidence="2" type="ORF">BRUM_1039</name>
</gene>
<dbReference type="eggNOG" id="COG1541">
    <property type="taxonomic scope" value="Bacteria"/>
</dbReference>
<dbReference type="GO" id="GO:0047474">
    <property type="term" value="F:long-chain fatty acid--protein ligase activity"/>
    <property type="evidence" value="ECO:0007669"/>
    <property type="project" value="UniProtKB-EC"/>
</dbReference>
<dbReference type="AlphaFoldDB" id="A0A087D2S2"/>
<dbReference type="Proteomes" id="UP000029078">
    <property type="component" value="Unassembled WGS sequence"/>
</dbReference>
<evidence type="ECO:0000313" key="3">
    <source>
        <dbReference type="Proteomes" id="UP000029078"/>
    </source>
</evidence>
<dbReference type="InterPro" id="IPR007534">
    <property type="entry name" value="LuxE"/>
</dbReference>
<comment type="caution">
    <text evidence="2">The sequence shown here is derived from an EMBL/GenBank/DDBJ whole genome shotgun (WGS) entry which is preliminary data.</text>
</comment>
<dbReference type="GO" id="GO:0008218">
    <property type="term" value="P:bioluminescence"/>
    <property type="evidence" value="ECO:0007669"/>
    <property type="project" value="InterPro"/>
</dbReference>
<feature type="domain" description="Acyl-protein synthetase LuxE" evidence="1">
    <location>
        <begin position="48"/>
        <end position="375"/>
    </location>
</feature>
<name>A0A087D2S2_BIFRU</name>
<dbReference type="SUPFAM" id="SSF56801">
    <property type="entry name" value="Acetyl-CoA synthetase-like"/>
    <property type="match status" value="1"/>
</dbReference>
<sequence length="380" mass="42792">METQQSQKSATLDEQKADIKREVLDFISRYGCDKAPDDAFDRLARRIFSFQFEHNLPYRAYCMSKRVTPQTLSSWMRIPPMPVDGFKMLTLTSVPENDCEAVFTTSGTTHPGQRGRNFHPDLEVWDESMIVPFRHFIMPDRERIRIAVLSPAWDMNKHSSLSRYLTRAVQECGADGSGFFFHEDGLDFTGVERFLDKASADNETVMLMGASSAYLYLLDYLDKQGKAYRLAADSRIFDTGGFKSTRTDMTVDDLYAAFGRVFGVQRTHCVNMYGMTELSSQIYDQNILSYYTDGSSNYLKETPSWVRSVFLDPATLTPVADGKQGVIAHCDLANWNSCLAILTEDLGVRTEHGYELNGRAKGAEARGCSITVDEVMAANA</sequence>
<accession>A0A087D2S2</accession>
<dbReference type="EC" id="6.2.1.19" evidence="2"/>
<dbReference type="STRING" id="78346.BRUM_1039"/>
<dbReference type="RefSeq" id="WP_026645962.1">
    <property type="nucleotide sequence ID" value="NZ_JGZL01000007.1"/>
</dbReference>
<evidence type="ECO:0000313" key="2">
    <source>
        <dbReference type="EMBL" id="KFI89822.1"/>
    </source>
</evidence>
<keyword evidence="3" id="KW-1185">Reference proteome</keyword>
<proteinExistence type="predicted"/>
<dbReference type="Gene3D" id="3.40.50.12780">
    <property type="entry name" value="N-terminal domain of ligase-like"/>
    <property type="match status" value="1"/>
</dbReference>
<dbReference type="EMBL" id="JGZL01000007">
    <property type="protein sequence ID" value="KFI89822.1"/>
    <property type="molecule type" value="Genomic_DNA"/>
</dbReference>
<evidence type="ECO:0000259" key="1">
    <source>
        <dbReference type="Pfam" id="PF04443"/>
    </source>
</evidence>
<reference evidence="2 3" key="1">
    <citation type="submission" date="2014-03" db="EMBL/GenBank/DDBJ databases">
        <title>Genomics of Bifidobacteria.</title>
        <authorList>
            <person name="Ventura M."/>
            <person name="Milani C."/>
            <person name="Lugli G.A."/>
        </authorList>
    </citation>
    <scope>NUCLEOTIDE SEQUENCE [LARGE SCALE GENOMIC DNA]</scope>
    <source>
        <strain evidence="2 3">LMG 21811</strain>
    </source>
</reference>
<dbReference type="InterPro" id="IPR016671">
    <property type="entry name" value="LuxE_bac"/>
</dbReference>
<protein>
    <submittedName>
        <fullName evidence="2">Acyl protein synthase/acyl-CoA reductase</fullName>
        <ecNumber evidence="2">6.2.1.19</ecNumber>
    </submittedName>
</protein>
<organism evidence="2 3">
    <name type="scientific">Bifidobacterium ruminantium</name>
    <dbReference type="NCBI Taxonomy" id="78346"/>
    <lineage>
        <taxon>Bacteria</taxon>
        <taxon>Bacillati</taxon>
        <taxon>Actinomycetota</taxon>
        <taxon>Actinomycetes</taxon>
        <taxon>Bifidobacteriales</taxon>
        <taxon>Bifidobacteriaceae</taxon>
        <taxon>Bifidobacterium</taxon>
    </lineage>
</organism>